<proteinExistence type="predicted"/>
<accession>T1BAH2</accession>
<dbReference type="InterPro" id="IPR027510">
    <property type="entry name" value="HMPDK_MptE"/>
</dbReference>
<reference evidence="5" key="2">
    <citation type="journal article" date="2014" name="ISME J.">
        <title>Microbial stratification in low pH oxic and suboxic macroscopic growths along an acid mine drainage.</title>
        <authorList>
            <person name="Mendez-Garcia C."/>
            <person name="Mesa V."/>
            <person name="Sprenger R.R."/>
            <person name="Richter M."/>
            <person name="Diez M.S."/>
            <person name="Solano J."/>
            <person name="Bargiela R."/>
            <person name="Golyshina O.V."/>
            <person name="Manteca A."/>
            <person name="Ramos J.L."/>
            <person name="Gallego J.R."/>
            <person name="Llorente I."/>
            <person name="Martins Dos Santos V.A."/>
            <person name="Jensen O.N."/>
            <person name="Pelaez A.I."/>
            <person name="Sanchez J."/>
            <person name="Ferrer M."/>
        </authorList>
    </citation>
    <scope>NUCLEOTIDE SEQUENCE</scope>
</reference>
<sequence>MRFSEWEHRYREIIERFGFSPSREEVSADWLARALSPQGSYPGRRAGRSDLRDLLDGRDIFVIGRGRGGFPQTLREGRRGGQVVVACDGATTPCLARGLVPDLVVTDLDGRLPDEVRANRLGSLLMVHAHGDNLPVLRKWLDRFPGPVVGSCSARPRGPLLNFGGFTDGD</sequence>
<dbReference type="EMBL" id="AUZZ01004981">
    <property type="protein sequence ID" value="EQD51235.1"/>
    <property type="molecule type" value="Genomic_DNA"/>
</dbReference>
<evidence type="ECO:0000256" key="4">
    <source>
        <dbReference type="ARBA" id="ARBA00022840"/>
    </source>
</evidence>
<dbReference type="AlphaFoldDB" id="T1BAH2"/>
<keyword evidence="1" id="KW-0808">Transferase</keyword>
<keyword evidence="4" id="KW-0067">ATP-binding</keyword>
<dbReference type="PANTHER" id="PTHR39648:SF1">
    <property type="entry name" value="6-HYDROXYMETHYL-7,8-DIHYDROPTERIN PYROPHOSPHOKINASE"/>
    <property type="match status" value="1"/>
</dbReference>
<gene>
    <name evidence="5" type="ORF">B2A_06969</name>
</gene>
<keyword evidence="2" id="KW-0547">Nucleotide-binding</keyword>
<dbReference type="GO" id="GO:0004788">
    <property type="term" value="F:thiamine diphosphokinase activity"/>
    <property type="evidence" value="ECO:0007669"/>
    <property type="project" value="InterPro"/>
</dbReference>
<dbReference type="GO" id="GO:0009229">
    <property type="term" value="P:thiamine diphosphate biosynthetic process"/>
    <property type="evidence" value="ECO:0007669"/>
    <property type="project" value="InterPro"/>
</dbReference>
<dbReference type="InterPro" id="IPR036759">
    <property type="entry name" value="TPK_catalytic_sf"/>
</dbReference>
<name>T1BAH2_9ZZZZ</name>
<reference evidence="5" key="1">
    <citation type="submission" date="2013-08" db="EMBL/GenBank/DDBJ databases">
        <authorList>
            <person name="Mendez C."/>
            <person name="Richter M."/>
            <person name="Ferrer M."/>
            <person name="Sanchez J."/>
        </authorList>
    </citation>
    <scope>NUCLEOTIDE SEQUENCE</scope>
</reference>
<dbReference type="PANTHER" id="PTHR39648">
    <property type="entry name" value="6-HYDROXYMETHYL-7,8-DIHYDROPTERIN PYROPHOSPHOKINASE"/>
    <property type="match status" value="1"/>
</dbReference>
<dbReference type="Gene3D" id="3.40.50.10240">
    <property type="entry name" value="Thiamin pyrophosphokinase, catalytic domain"/>
    <property type="match status" value="1"/>
</dbReference>
<dbReference type="GO" id="GO:0003848">
    <property type="term" value="F:2-amino-4-hydroxy-6-hydroxymethyldihydropteridine diphosphokinase activity"/>
    <property type="evidence" value="ECO:0007669"/>
    <property type="project" value="InterPro"/>
</dbReference>
<evidence type="ECO:0000256" key="3">
    <source>
        <dbReference type="ARBA" id="ARBA00022777"/>
    </source>
</evidence>
<organism evidence="5">
    <name type="scientific">mine drainage metagenome</name>
    <dbReference type="NCBI Taxonomy" id="410659"/>
    <lineage>
        <taxon>unclassified sequences</taxon>
        <taxon>metagenomes</taxon>
        <taxon>ecological metagenomes</taxon>
    </lineage>
</organism>
<comment type="caution">
    <text evidence="5">The sequence shown here is derived from an EMBL/GenBank/DDBJ whole genome shotgun (WGS) entry which is preliminary data.</text>
</comment>
<dbReference type="GO" id="GO:0016301">
    <property type="term" value="F:kinase activity"/>
    <property type="evidence" value="ECO:0007669"/>
    <property type="project" value="UniProtKB-KW"/>
</dbReference>
<dbReference type="SUPFAM" id="SSF63999">
    <property type="entry name" value="Thiamin pyrophosphokinase, catalytic domain"/>
    <property type="match status" value="1"/>
</dbReference>
<protein>
    <submittedName>
        <fullName evidence="5">Protein containing DUF115</fullName>
    </submittedName>
</protein>
<dbReference type="GO" id="GO:0005524">
    <property type="term" value="F:ATP binding"/>
    <property type="evidence" value="ECO:0007669"/>
    <property type="project" value="UniProtKB-KW"/>
</dbReference>
<evidence type="ECO:0000256" key="1">
    <source>
        <dbReference type="ARBA" id="ARBA00022679"/>
    </source>
</evidence>
<keyword evidence="3" id="KW-0418">Kinase</keyword>
<evidence type="ECO:0000313" key="5">
    <source>
        <dbReference type="EMBL" id="EQD51235.1"/>
    </source>
</evidence>
<feature type="non-terminal residue" evidence="5">
    <location>
        <position position="170"/>
    </location>
</feature>
<evidence type="ECO:0000256" key="2">
    <source>
        <dbReference type="ARBA" id="ARBA00022741"/>
    </source>
</evidence>